<sequence length="233" mass="28585">MNTKQIQQRFYPQQVFHSKIFQILQFSSQQINILMTLQNKNKSNNVNKCQVQQTQQEKLLLIQYAVFQLLILMLQAFMQLIYIYINLVFFKRIFRIIYLLLIIQELQFLQFPQYYYLIVFNYMDIKKKKMKVKYNLMLILFFQDQVNLKQLTWNKKNSQQGIFQCLVIYYLYLFMQPYGLVQVCYNQVQYQNIMMNQQVIVKNFYLVWEQVGDQQFYVQALFYIILVNSQLIK</sequence>
<keyword evidence="1" id="KW-1133">Transmembrane helix</keyword>
<name>G0QSB4_ICHMU</name>
<feature type="transmembrane region" description="Helical" evidence="1">
    <location>
        <begin position="61"/>
        <end position="85"/>
    </location>
</feature>
<keyword evidence="3" id="KW-1185">Reference proteome</keyword>
<feature type="transmembrane region" description="Helical" evidence="1">
    <location>
        <begin position="97"/>
        <end position="123"/>
    </location>
</feature>
<proteinExistence type="predicted"/>
<dbReference type="Proteomes" id="UP000008983">
    <property type="component" value="Unassembled WGS sequence"/>
</dbReference>
<dbReference type="EMBL" id="GL983809">
    <property type="protein sequence ID" value="EGR31861.1"/>
    <property type="molecule type" value="Genomic_DNA"/>
</dbReference>
<evidence type="ECO:0008006" key="4">
    <source>
        <dbReference type="Google" id="ProtNLM"/>
    </source>
</evidence>
<evidence type="ECO:0000313" key="2">
    <source>
        <dbReference type="EMBL" id="EGR31861.1"/>
    </source>
</evidence>
<dbReference type="GeneID" id="14908019"/>
<evidence type="ECO:0000313" key="3">
    <source>
        <dbReference type="Proteomes" id="UP000008983"/>
    </source>
</evidence>
<organism evidence="2 3">
    <name type="scientific">Ichthyophthirius multifiliis</name>
    <name type="common">White spot disease agent</name>
    <name type="synonym">Ich</name>
    <dbReference type="NCBI Taxonomy" id="5932"/>
    <lineage>
        <taxon>Eukaryota</taxon>
        <taxon>Sar</taxon>
        <taxon>Alveolata</taxon>
        <taxon>Ciliophora</taxon>
        <taxon>Intramacronucleata</taxon>
        <taxon>Oligohymenophorea</taxon>
        <taxon>Hymenostomatida</taxon>
        <taxon>Ophryoglenina</taxon>
        <taxon>Ichthyophthirius</taxon>
    </lineage>
</organism>
<evidence type="ECO:0000256" key="1">
    <source>
        <dbReference type="SAM" id="Phobius"/>
    </source>
</evidence>
<gene>
    <name evidence="2" type="ORF">IMG5_100100</name>
</gene>
<dbReference type="InParanoid" id="G0QSB4"/>
<protein>
    <recommendedName>
        <fullName evidence="4">Transmembrane protein</fullName>
    </recommendedName>
</protein>
<reference evidence="2 3" key="1">
    <citation type="submission" date="2011-07" db="EMBL/GenBank/DDBJ databases">
        <authorList>
            <person name="Coyne R."/>
            <person name="Brami D."/>
            <person name="Johnson J."/>
            <person name="Hostetler J."/>
            <person name="Hannick L."/>
            <person name="Clark T."/>
            <person name="Cassidy-Hanley D."/>
            <person name="Inman J."/>
        </authorList>
    </citation>
    <scope>NUCLEOTIDE SEQUENCE [LARGE SCALE GENOMIC DNA]</scope>
    <source>
        <strain evidence="2 3">G5</strain>
    </source>
</reference>
<accession>G0QSB4</accession>
<keyword evidence="1" id="KW-0812">Transmembrane</keyword>
<dbReference type="AlphaFoldDB" id="G0QSB4"/>
<dbReference type="RefSeq" id="XP_004035347.1">
    <property type="nucleotide sequence ID" value="XM_004035299.1"/>
</dbReference>
<keyword evidence="1" id="KW-0472">Membrane</keyword>